<dbReference type="Proteomes" id="UP000183832">
    <property type="component" value="Unassembled WGS sequence"/>
</dbReference>
<reference evidence="2 3" key="1">
    <citation type="submission" date="2015-04" db="EMBL/GenBank/DDBJ databases">
        <authorList>
            <person name="Syromyatnikov M.Y."/>
            <person name="Popov V.N."/>
        </authorList>
    </citation>
    <scope>NUCLEOTIDE SEQUENCE [LARGE SCALE GENOMIC DNA]</scope>
</reference>
<feature type="signal peptide" evidence="1">
    <location>
        <begin position="1"/>
        <end position="18"/>
    </location>
</feature>
<evidence type="ECO:0000313" key="3">
    <source>
        <dbReference type="Proteomes" id="UP000183832"/>
    </source>
</evidence>
<dbReference type="Pfam" id="PF15868">
    <property type="entry name" value="MBF2"/>
    <property type="match status" value="1"/>
</dbReference>
<protein>
    <submittedName>
        <fullName evidence="2">CLUMA_CG009137, isoform A</fullName>
    </submittedName>
</protein>
<keyword evidence="3" id="KW-1185">Reference proteome</keyword>
<dbReference type="AlphaFoldDB" id="A0A1J1I5S6"/>
<name>A0A1J1I5S6_9DIPT</name>
<gene>
    <name evidence="2" type="primary">putative unknown</name>
    <name evidence="2" type="ORF">CLUMA_CG009137</name>
</gene>
<dbReference type="InterPro" id="IPR031734">
    <property type="entry name" value="MBF2"/>
</dbReference>
<evidence type="ECO:0000256" key="1">
    <source>
        <dbReference type="SAM" id="SignalP"/>
    </source>
</evidence>
<keyword evidence="1" id="KW-0732">Signal</keyword>
<proteinExistence type="predicted"/>
<dbReference type="EMBL" id="CVRI01000042">
    <property type="protein sequence ID" value="CRK95679.1"/>
    <property type="molecule type" value="Genomic_DNA"/>
</dbReference>
<feature type="chain" id="PRO_5012678592" evidence="1">
    <location>
        <begin position="19"/>
        <end position="149"/>
    </location>
</feature>
<accession>A0A1J1I5S6</accession>
<dbReference type="OrthoDB" id="8192785at2759"/>
<evidence type="ECO:0000313" key="2">
    <source>
        <dbReference type="EMBL" id="CRK95679.1"/>
    </source>
</evidence>
<organism evidence="2 3">
    <name type="scientific">Clunio marinus</name>
    <dbReference type="NCBI Taxonomy" id="568069"/>
    <lineage>
        <taxon>Eukaryota</taxon>
        <taxon>Metazoa</taxon>
        <taxon>Ecdysozoa</taxon>
        <taxon>Arthropoda</taxon>
        <taxon>Hexapoda</taxon>
        <taxon>Insecta</taxon>
        <taxon>Pterygota</taxon>
        <taxon>Neoptera</taxon>
        <taxon>Endopterygota</taxon>
        <taxon>Diptera</taxon>
        <taxon>Nematocera</taxon>
        <taxon>Chironomoidea</taxon>
        <taxon>Chironomidae</taxon>
        <taxon>Clunio</taxon>
    </lineage>
</organism>
<sequence length="149" mass="16521">MRTGFIFLFLLILSVVSGSFIKTVNNIEDFKENNPGVTLIEMDFEDQEQFVISRSYSLGVRQTGDSVVANGSNKRKWSIPQNVTTTLSYPSSGGNGAFLTYILINCEQSSNLGRAYVTSGGVGQHFIQIIVEAQVTNYFNYAAFFYGIK</sequence>